<dbReference type="AlphaFoldDB" id="A0A231V1H2"/>
<proteinExistence type="predicted"/>
<reference evidence="2" key="1">
    <citation type="journal article" date="2017" name="Int. J. Syst. Evol. Microbiol.">
        <title>Notoacmeibacter marinus gen. nov., sp. nov., isolated from the gut of a limpet and proposal of Notoacmeibacteraceae fam. nov. in the order Rhizobiales of the class Alphaproteobacteria.</title>
        <authorList>
            <person name="Huang Z."/>
            <person name="Guo F."/>
            <person name="Lai Q."/>
        </authorList>
    </citation>
    <scope>NUCLEOTIDE SEQUENCE [LARGE SCALE GENOMIC DNA]</scope>
    <source>
        <strain evidence="2">XMTR2A4</strain>
    </source>
</reference>
<dbReference type="Proteomes" id="UP000215405">
    <property type="component" value="Unassembled WGS sequence"/>
</dbReference>
<evidence type="ECO:0000313" key="1">
    <source>
        <dbReference type="EMBL" id="OXT01967.1"/>
    </source>
</evidence>
<dbReference type="EMBL" id="NBYO01000001">
    <property type="protein sequence ID" value="OXT01967.1"/>
    <property type="molecule type" value="Genomic_DNA"/>
</dbReference>
<sequence>MGLSLLHLQMQEFAMTIPDIPQTDDPEFETALTALVRSAAMIDDALILMSCVGLDLDQLMSRHGEAIILARTVINAWRDHMGVDD</sequence>
<evidence type="ECO:0000313" key="2">
    <source>
        <dbReference type="Proteomes" id="UP000215405"/>
    </source>
</evidence>
<gene>
    <name evidence="1" type="ORF">B7H23_03245</name>
</gene>
<accession>A0A231V1H2</accession>
<organism evidence="1 2">
    <name type="scientific">Notoacmeibacter marinus</name>
    <dbReference type="NCBI Taxonomy" id="1876515"/>
    <lineage>
        <taxon>Bacteria</taxon>
        <taxon>Pseudomonadati</taxon>
        <taxon>Pseudomonadota</taxon>
        <taxon>Alphaproteobacteria</taxon>
        <taxon>Hyphomicrobiales</taxon>
        <taxon>Notoacmeibacteraceae</taxon>
        <taxon>Notoacmeibacter</taxon>
    </lineage>
</organism>
<keyword evidence="2" id="KW-1185">Reference proteome</keyword>
<protein>
    <submittedName>
        <fullName evidence="1">Uncharacterized protein</fullName>
    </submittedName>
</protein>
<comment type="caution">
    <text evidence="1">The sequence shown here is derived from an EMBL/GenBank/DDBJ whole genome shotgun (WGS) entry which is preliminary data.</text>
</comment>
<name>A0A231V1H2_9HYPH</name>